<evidence type="ECO:0008006" key="4">
    <source>
        <dbReference type="Google" id="ProtNLM"/>
    </source>
</evidence>
<dbReference type="KEGG" id="cmd:B841_08540"/>
<dbReference type="eggNOG" id="ENOG503289Z">
    <property type="taxonomic scope" value="Bacteria"/>
</dbReference>
<dbReference type="Proteomes" id="UP000015388">
    <property type="component" value="Chromosome"/>
</dbReference>
<keyword evidence="3" id="KW-1185">Reference proteome</keyword>
<organism evidence="2 3">
    <name type="scientific">Corynebacterium maris DSM 45190</name>
    <dbReference type="NCBI Taxonomy" id="1224163"/>
    <lineage>
        <taxon>Bacteria</taxon>
        <taxon>Bacillati</taxon>
        <taxon>Actinomycetota</taxon>
        <taxon>Actinomycetes</taxon>
        <taxon>Mycobacteriales</taxon>
        <taxon>Corynebacteriaceae</taxon>
        <taxon>Corynebacterium</taxon>
    </lineage>
</organism>
<keyword evidence="1" id="KW-0812">Transmembrane</keyword>
<dbReference type="STRING" id="1224163.B841_08540"/>
<accession>S5TJW3</accession>
<keyword evidence="1" id="KW-0472">Membrane</keyword>
<feature type="transmembrane region" description="Helical" evidence="1">
    <location>
        <begin position="134"/>
        <end position="155"/>
    </location>
</feature>
<sequence length="167" mass="17313">MGAGAGLFAVSVLIYGVVGALWGLWRPAYSGTVTDDGGFAVAGGGNVAFTGYITFAVITGLMSAVMAILMFQASPATRGAPMLWWVGVVAFIAAVAFLVVGDLVAAARHPMPEDVDAITPDATFSVAPVFQPGVAWLVAPFMAVLAYWFSALTAVPEPEPYLPAQRM</sequence>
<dbReference type="PATRIC" id="fig|1224163.3.peg.1716"/>
<gene>
    <name evidence="2" type="ORF">B841_08540</name>
</gene>
<feature type="transmembrane region" description="Helical" evidence="1">
    <location>
        <begin position="45"/>
        <end position="71"/>
    </location>
</feature>
<evidence type="ECO:0000256" key="1">
    <source>
        <dbReference type="SAM" id="Phobius"/>
    </source>
</evidence>
<dbReference type="HOGENOM" id="CLU_107078_0_0_11"/>
<evidence type="ECO:0000313" key="3">
    <source>
        <dbReference type="Proteomes" id="UP000015388"/>
    </source>
</evidence>
<name>S5TJW3_9CORY</name>
<feature type="transmembrane region" description="Helical" evidence="1">
    <location>
        <begin position="7"/>
        <end position="25"/>
    </location>
</feature>
<reference evidence="2 3" key="1">
    <citation type="submission" date="2012-11" db="EMBL/GenBank/DDBJ databases">
        <title>The complete genome sequence of Corynebacterium maris Coryn-1 (=DSM 45190).</title>
        <authorList>
            <person name="Schaffert L."/>
            <person name="Albersmeier A."/>
            <person name="Kalinowski J."/>
            <person name="Ruckert C."/>
        </authorList>
    </citation>
    <scope>NUCLEOTIDE SEQUENCE [LARGE SCALE GENOMIC DNA]</scope>
    <source>
        <strain evidence="3">Coryn-1</strain>
    </source>
</reference>
<protein>
    <recommendedName>
        <fullName evidence="4">DUF2567 domain-containing protein</fullName>
    </recommendedName>
</protein>
<dbReference type="EMBL" id="CP003924">
    <property type="protein sequence ID" value="AGS35181.1"/>
    <property type="molecule type" value="Genomic_DNA"/>
</dbReference>
<feature type="transmembrane region" description="Helical" evidence="1">
    <location>
        <begin position="83"/>
        <end position="107"/>
    </location>
</feature>
<keyword evidence="1" id="KW-1133">Transmembrane helix</keyword>
<proteinExistence type="predicted"/>
<evidence type="ECO:0000313" key="2">
    <source>
        <dbReference type="EMBL" id="AGS35181.1"/>
    </source>
</evidence>
<dbReference type="AlphaFoldDB" id="S5TJW3"/>